<dbReference type="Pfam" id="PF22396">
    <property type="entry name" value="DUF6976"/>
    <property type="match status" value="1"/>
</dbReference>
<reference evidence="1 2" key="1">
    <citation type="submission" date="2015-11" db="EMBL/GenBank/DDBJ databases">
        <title>Description and complete genome sequence of a novel strain predominating in hypersaline microbial mats and representing a new family of the Bacteriodetes phylum.</title>
        <authorList>
            <person name="Spring S."/>
            <person name="Bunk B."/>
            <person name="Sproer C."/>
            <person name="Klenk H.-P."/>
        </authorList>
    </citation>
    <scope>NUCLEOTIDE SEQUENCE [LARGE SCALE GENOMIC DNA]</scope>
    <source>
        <strain evidence="1 2">L21-Spi-D4</strain>
    </source>
</reference>
<gene>
    <name evidence="1" type="ORF">L21SP5_01798</name>
</gene>
<dbReference type="KEGG" id="blq:L21SP5_01798"/>
<dbReference type="Proteomes" id="UP000064893">
    <property type="component" value="Chromosome"/>
</dbReference>
<proteinExistence type="predicted"/>
<accession>A0A0S2HZF0</accession>
<dbReference type="OrthoDB" id="5622143at2"/>
<dbReference type="RefSeq" id="WP_057952903.1">
    <property type="nucleotide sequence ID" value="NZ_CP013118.1"/>
</dbReference>
<dbReference type="STRING" id="1307839.L21SP5_01798"/>
<sequence length="326" mass="37216">MSNQLYRPEEVIQMIEQGKVLMLAGDESQLDQLPDGKWVGGTIPYFMTKDGGMFTKDYIYVNDITDKISDFEIKHYDANNIDSIVEQSYENGFSFLILPGLTDVWSRYALESPEWEDIYVNPVVGWVSGVKYEDFGKIKPKTYAGNQSFTDQAVVMHAKLPDEKVARVEIINVYEQGSGDEIYFDQKGFGNNECVIDGKHYDLYQYLKTNNIDETLPLVANYAGANINVGSIWDKDRQRADLFAPVFPETPYKVAKSRDFDYAREFKCHIAKEPSREHIVFSCNCLFNYVNFGLEGKNIADVSGPVTFGEIAYHVLNLTFVYMVIE</sequence>
<organism evidence="1 2">
    <name type="scientific">Salinivirga cyanobacteriivorans</name>
    <dbReference type="NCBI Taxonomy" id="1307839"/>
    <lineage>
        <taxon>Bacteria</taxon>
        <taxon>Pseudomonadati</taxon>
        <taxon>Bacteroidota</taxon>
        <taxon>Bacteroidia</taxon>
        <taxon>Bacteroidales</taxon>
        <taxon>Salinivirgaceae</taxon>
        <taxon>Salinivirga</taxon>
    </lineage>
</organism>
<protein>
    <submittedName>
        <fullName evidence="1">Uncharacterized protein</fullName>
    </submittedName>
</protein>
<keyword evidence="2" id="KW-1185">Reference proteome</keyword>
<dbReference type="AlphaFoldDB" id="A0A0S2HZF0"/>
<dbReference type="PATRIC" id="fig|1307839.3.peg.1902"/>
<dbReference type="EMBL" id="CP013118">
    <property type="protein sequence ID" value="ALO15439.1"/>
    <property type="molecule type" value="Genomic_DNA"/>
</dbReference>
<evidence type="ECO:0000313" key="1">
    <source>
        <dbReference type="EMBL" id="ALO15439.1"/>
    </source>
</evidence>
<name>A0A0S2HZF0_9BACT</name>
<dbReference type="InterPro" id="IPR054249">
    <property type="entry name" value="DUF6976"/>
</dbReference>
<evidence type="ECO:0000313" key="2">
    <source>
        <dbReference type="Proteomes" id="UP000064893"/>
    </source>
</evidence>